<evidence type="ECO:0000256" key="1">
    <source>
        <dbReference type="SAM" id="MobiDB-lite"/>
    </source>
</evidence>
<protein>
    <submittedName>
        <fullName evidence="2">Uncharacterized protein</fullName>
    </submittedName>
</protein>
<organism evidence="2 3">
    <name type="scientific">Pseudomonas borbori</name>
    <dbReference type="NCBI Taxonomy" id="289003"/>
    <lineage>
        <taxon>Bacteria</taxon>
        <taxon>Pseudomonadati</taxon>
        <taxon>Pseudomonadota</taxon>
        <taxon>Gammaproteobacteria</taxon>
        <taxon>Pseudomonadales</taxon>
        <taxon>Pseudomonadaceae</taxon>
        <taxon>Pseudomonas</taxon>
    </lineage>
</organism>
<feature type="compositionally biased region" description="Basic and acidic residues" evidence="1">
    <location>
        <begin position="170"/>
        <end position="189"/>
    </location>
</feature>
<reference evidence="3" key="1">
    <citation type="submission" date="2016-10" db="EMBL/GenBank/DDBJ databases">
        <authorList>
            <person name="Varghese N."/>
            <person name="Submissions S."/>
        </authorList>
    </citation>
    <scope>NUCLEOTIDE SEQUENCE [LARGE SCALE GENOMIC DNA]</scope>
    <source>
        <strain evidence="3">DSM 17834</strain>
    </source>
</reference>
<dbReference type="EMBL" id="FOWX01000019">
    <property type="protein sequence ID" value="SFP80826.1"/>
    <property type="molecule type" value="Genomic_DNA"/>
</dbReference>
<dbReference type="AlphaFoldDB" id="A0A1I5TEH3"/>
<sequence>MLIILRLAVLPHKHPHELLDSVVKEQWLSLSSQPRRAFYSTPSFRQVVFRSSFPKKTFLLNRLRLRSASGISSTGGEFYSVSNRCQPPLLPLPITSTETPTSSNHHLVSPAHSTQLTLLCNPSFYANFLFYKSFAERPAPEEVRIIGPKETASTLYLAFIVITSSSPCKQPRDSAKPEHRRSEEPKPSDSTDTTKPPTQQHRRLCDKTKTNNYSATLRRRNCNKYCTGPEAA</sequence>
<accession>A0A1I5TEH3</accession>
<name>A0A1I5TEH3_9PSED</name>
<proteinExistence type="predicted"/>
<evidence type="ECO:0000313" key="3">
    <source>
        <dbReference type="Proteomes" id="UP000198784"/>
    </source>
</evidence>
<dbReference type="Proteomes" id="UP000198784">
    <property type="component" value="Unassembled WGS sequence"/>
</dbReference>
<gene>
    <name evidence="2" type="ORF">SAMN05216190_11989</name>
</gene>
<evidence type="ECO:0000313" key="2">
    <source>
        <dbReference type="EMBL" id="SFP80826.1"/>
    </source>
</evidence>
<feature type="region of interest" description="Disordered" evidence="1">
    <location>
        <begin position="167"/>
        <end position="212"/>
    </location>
</feature>
<keyword evidence="3" id="KW-1185">Reference proteome</keyword>